<organism evidence="1 2">
    <name type="scientific">Larkinella terrae</name>
    <dbReference type="NCBI Taxonomy" id="2025311"/>
    <lineage>
        <taxon>Bacteria</taxon>
        <taxon>Pseudomonadati</taxon>
        <taxon>Bacteroidota</taxon>
        <taxon>Cytophagia</taxon>
        <taxon>Cytophagales</taxon>
        <taxon>Spirosomataceae</taxon>
        <taxon>Larkinella</taxon>
    </lineage>
</organism>
<dbReference type="AlphaFoldDB" id="A0A7K0ESM5"/>
<proteinExistence type="predicted"/>
<evidence type="ECO:0000313" key="2">
    <source>
        <dbReference type="Proteomes" id="UP000441754"/>
    </source>
</evidence>
<dbReference type="RefSeq" id="WP_154178130.1">
    <property type="nucleotide sequence ID" value="NZ_WJXZ01000014.1"/>
</dbReference>
<dbReference type="Proteomes" id="UP000441754">
    <property type="component" value="Unassembled WGS sequence"/>
</dbReference>
<comment type="caution">
    <text evidence="1">The sequence shown here is derived from an EMBL/GenBank/DDBJ whole genome shotgun (WGS) entry which is preliminary data.</text>
</comment>
<sequence length="129" mass="15366">MMNHKPKNTTIFTPFGRAELFFQVVNCDHIMFQYHENLIVVDDEKRQHDVSFSEIASMLSGNVLIDKVPKTRSNKHYAISFYKNRYYYTVFYLEKRADSPQLFAVIVTSYATNKKEIREKYESYRQSIT</sequence>
<evidence type="ECO:0000313" key="1">
    <source>
        <dbReference type="EMBL" id="MRS64825.1"/>
    </source>
</evidence>
<keyword evidence="2" id="KW-1185">Reference proteome</keyword>
<dbReference type="OrthoDB" id="964186at2"/>
<gene>
    <name evidence="1" type="ORF">GJJ30_26240</name>
</gene>
<accession>A0A7K0ESM5</accession>
<protein>
    <submittedName>
        <fullName evidence="1">Uncharacterized protein</fullName>
    </submittedName>
</protein>
<name>A0A7K0ESM5_9BACT</name>
<reference evidence="1 2" key="1">
    <citation type="journal article" date="2018" name="Antonie Van Leeuwenhoek">
        <title>Larkinella terrae sp. nov., isolated from soil on Jeju Island, South Korea.</title>
        <authorList>
            <person name="Ten L.N."/>
            <person name="Jeon J."/>
            <person name="Park S.J."/>
            <person name="Park S."/>
            <person name="Lee S.Y."/>
            <person name="Kim M.K."/>
            <person name="Jung H.Y."/>
        </authorList>
    </citation>
    <scope>NUCLEOTIDE SEQUENCE [LARGE SCALE GENOMIC DNA]</scope>
    <source>
        <strain evidence="1 2">KCTC 52001</strain>
    </source>
</reference>
<dbReference type="EMBL" id="WJXZ01000014">
    <property type="protein sequence ID" value="MRS64825.1"/>
    <property type="molecule type" value="Genomic_DNA"/>
</dbReference>